<dbReference type="RefSeq" id="WP_213238145.1">
    <property type="nucleotide sequence ID" value="NZ_JAHBCL010000035.1"/>
</dbReference>
<gene>
    <name evidence="3" type="ORF">KHM83_16465</name>
</gene>
<accession>A0ABS5PSY9</accession>
<keyword evidence="2" id="KW-0472">Membrane</keyword>
<sequence length="362" mass="41790">MRRRLMDISPILFFAKFIKLGIWVILLVCGIAAFLISVSTTVFVVDSIFPNTYIPLLAGIALDLAKISSIFIERFTKQMDGAMQFISVVWRLFLVGIAALFTCITISGVMLNQNVDEILAESQVLAKDQYENAVKLENDSYLDQYNQLEEEKEKERVTGIGERYMQLLAEQSALVSAHNERLDALNSDYEATLDSLSKDTFEGNIHKNVALFENFKETINMSFNVETTYSWWVLVLVGLIALVLELTMYVLFNHIAGALVPFVIPLQEIAKEDLEYRIEMKKNRLDFRRAMDMIKYDSDLKMFEQAVEADVVEDKYENYTLKTERDMHKFRDEIEKDLDRNLITDIVTILDDFKSRKLKKDS</sequence>
<evidence type="ECO:0000256" key="1">
    <source>
        <dbReference type="SAM" id="Coils"/>
    </source>
</evidence>
<keyword evidence="1" id="KW-0175">Coiled coil</keyword>
<comment type="caution">
    <text evidence="3">The sequence shown here is derived from an EMBL/GenBank/DDBJ whole genome shotgun (WGS) entry which is preliminary data.</text>
</comment>
<feature type="transmembrane region" description="Helical" evidence="2">
    <location>
        <begin position="88"/>
        <end position="111"/>
    </location>
</feature>
<feature type="transmembrane region" description="Helical" evidence="2">
    <location>
        <begin position="20"/>
        <end position="44"/>
    </location>
</feature>
<keyword evidence="4" id="KW-1185">Reference proteome</keyword>
<feature type="transmembrane region" description="Helical" evidence="2">
    <location>
        <begin position="229"/>
        <end position="252"/>
    </location>
</feature>
<keyword evidence="2" id="KW-0812">Transmembrane</keyword>
<organism evidence="3 4">
    <name type="scientific">Fusibacter paucivorans</name>
    <dbReference type="NCBI Taxonomy" id="76009"/>
    <lineage>
        <taxon>Bacteria</taxon>
        <taxon>Bacillati</taxon>
        <taxon>Bacillota</taxon>
        <taxon>Clostridia</taxon>
        <taxon>Eubacteriales</taxon>
        <taxon>Eubacteriales Family XII. Incertae Sedis</taxon>
        <taxon>Fusibacter</taxon>
    </lineage>
</organism>
<feature type="coiled-coil region" evidence="1">
    <location>
        <begin position="131"/>
        <end position="199"/>
    </location>
</feature>
<dbReference type="Proteomes" id="UP000746471">
    <property type="component" value="Unassembled WGS sequence"/>
</dbReference>
<evidence type="ECO:0000256" key="2">
    <source>
        <dbReference type="SAM" id="Phobius"/>
    </source>
</evidence>
<reference evidence="3 4" key="1">
    <citation type="submission" date="2021-05" db="EMBL/GenBank/DDBJ databases">
        <title>Fusibacter ferrireducens sp. nov., an anaerobic, sulfur- and Fe-reducing bacterium isolated from the mangrove sediment.</title>
        <authorList>
            <person name="Qiu D."/>
        </authorList>
    </citation>
    <scope>NUCLEOTIDE SEQUENCE [LARGE SCALE GENOMIC DNA]</scope>
    <source>
        <strain evidence="3 4">DSM 12116</strain>
    </source>
</reference>
<feature type="transmembrane region" description="Helical" evidence="2">
    <location>
        <begin position="56"/>
        <end position="76"/>
    </location>
</feature>
<proteinExistence type="predicted"/>
<evidence type="ECO:0000313" key="4">
    <source>
        <dbReference type="Proteomes" id="UP000746471"/>
    </source>
</evidence>
<keyword evidence="2" id="KW-1133">Transmembrane helix</keyword>
<name>A0ABS5PSY9_9FIRM</name>
<dbReference type="EMBL" id="JAHBCL010000035">
    <property type="protein sequence ID" value="MBS7528284.1"/>
    <property type="molecule type" value="Genomic_DNA"/>
</dbReference>
<protein>
    <recommendedName>
        <fullName evidence="5">DUF4407 domain-containing protein</fullName>
    </recommendedName>
</protein>
<evidence type="ECO:0000313" key="3">
    <source>
        <dbReference type="EMBL" id="MBS7528284.1"/>
    </source>
</evidence>
<evidence type="ECO:0008006" key="5">
    <source>
        <dbReference type="Google" id="ProtNLM"/>
    </source>
</evidence>